<protein>
    <submittedName>
        <fullName evidence="2">Uncharacterized protein</fullName>
    </submittedName>
</protein>
<name>A0A6M2EDB0_9ROSI</name>
<dbReference type="AlphaFoldDB" id="A0A6M2EDB0"/>
<evidence type="ECO:0000256" key="1">
    <source>
        <dbReference type="SAM" id="MobiDB-lite"/>
    </source>
</evidence>
<dbReference type="EMBL" id="GILB01001573">
    <property type="protein sequence ID" value="NUU81906.1"/>
    <property type="molecule type" value="Transcribed_RNA"/>
</dbReference>
<reference evidence="2" key="1">
    <citation type="submission" date="2020-03" db="EMBL/GenBank/DDBJ databases">
        <authorList>
            <person name="Zhang R."/>
        </authorList>
    </citation>
    <scope>NUCLEOTIDE SEQUENCE</scope>
</reference>
<sequence length="125" mass="14185">MLLTSKLVTPGGSDVPQGRMMSTPSQSSHQAGLITSEQRVSEKAIKSASFWCRKMERRVCDSEFKHRKNSGYWVMIAGLIPFEEEEEEEASGRGTNEIMHQLRNVLYSYISLLLELISLNFLQVC</sequence>
<organism evidence="2">
    <name type="scientific">Populus davidiana</name>
    <dbReference type="NCBI Taxonomy" id="266767"/>
    <lineage>
        <taxon>Eukaryota</taxon>
        <taxon>Viridiplantae</taxon>
        <taxon>Streptophyta</taxon>
        <taxon>Embryophyta</taxon>
        <taxon>Tracheophyta</taxon>
        <taxon>Spermatophyta</taxon>
        <taxon>Magnoliopsida</taxon>
        <taxon>eudicotyledons</taxon>
        <taxon>Gunneridae</taxon>
        <taxon>Pentapetalae</taxon>
        <taxon>rosids</taxon>
        <taxon>fabids</taxon>
        <taxon>Malpighiales</taxon>
        <taxon>Salicaceae</taxon>
        <taxon>Saliceae</taxon>
        <taxon>Populus</taxon>
    </lineage>
</organism>
<accession>A0A6M2EDB0</accession>
<proteinExistence type="predicted"/>
<feature type="region of interest" description="Disordered" evidence="1">
    <location>
        <begin position="1"/>
        <end position="39"/>
    </location>
</feature>
<feature type="compositionally biased region" description="Polar residues" evidence="1">
    <location>
        <begin position="20"/>
        <end position="38"/>
    </location>
</feature>
<evidence type="ECO:0000313" key="2">
    <source>
        <dbReference type="EMBL" id="NUU81906.1"/>
    </source>
</evidence>